<protein>
    <submittedName>
        <fullName evidence="2">Uncharacterized protein</fullName>
    </submittedName>
</protein>
<dbReference type="AlphaFoldDB" id="A0A2T8IMN3"/>
<name>A0A2T8IMN3_9POAL</name>
<gene>
    <name evidence="2" type="ORF">PAHAL_5G394100</name>
</gene>
<dbReference type="Gramene" id="PVH38942">
    <property type="protein sequence ID" value="PVH38942"/>
    <property type="gene ID" value="PAHAL_5G394100"/>
</dbReference>
<sequence length="128" mass="13786">MVPVSWSGGAGGEAGATRQFGTRAGAVRRERRGRRQRQEAQWRTQGKGRGGASSVACTWGSSSVPVAGSATSRPSDAAVDAARGARGRARALGHGKCVAGWQRKEEETGRRRKEEKKRRGEKEKGRRK</sequence>
<feature type="compositionally biased region" description="Basic and acidic residues" evidence="1">
    <location>
        <begin position="117"/>
        <end position="128"/>
    </location>
</feature>
<evidence type="ECO:0000313" key="2">
    <source>
        <dbReference type="EMBL" id="PVH38942.1"/>
    </source>
</evidence>
<feature type="region of interest" description="Disordered" evidence="1">
    <location>
        <begin position="1"/>
        <end position="128"/>
    </location>
</feature>
<reference evidence="2" key="1">
    <citation type="submission" date="2018-04" db="EMBL/GenBank/DDBJ databases">
        <title>WGS assembly of Panicum hallii.</title>
        <authorList>
            <person name="Lovell J."/>
            <person name="Jenkins J."/>
            <person name="Lowry D."/>
            <person name="Mamidi S."/>
            <person name="Sreedasyam A."/>
            <person name="Weng X."/>
            <person name="Barry K."/>
            <person name="Bonette J."/>
            <person name="Campitelli B."/>
            <person name="Daum C."/>
            <person name="Gordon S."/>
            <person name="Gould B."/>
            <person name="Lipzen A."/>
            <person name="Macqueen A."/>
            <person name="Palacio-Mejia J."/>
            <person name="Plott C."/>
            <person name="Shakirov E."/>
            <person name="Shu S."/>
            <person name="Yoshinaga Y."/>
            <person name="Zane M."/>
            <person name="Rokhsar D."/>
            <person name="Grimwood J."/>
            <person name="Schmutz J."/>
            <person name="Juenger T."/>
        </authorList>
    </citation>
    <scope>NUCLEOTIDE SEQUENCE [LARGE SCALE GENOMIC DNA]</scope>
    <source>
        <strain evidence="2">FIL2</strain>
    </source>
</reference>
<accession>A0A2T8IMN3</accession>
<proteinExistence type="predicted"/>
<organism evidence="2">
    <name type="scientific">Panicum hallii</name>
    <dbReference type="NCBI Taxonomy" id="206008"/>
    <lineage>
        <taxon>Eukaryota</taxon>
        <taxon>Viridiplantae</taxon>
        <taxon>Streptophyta</taxon>
        <taxon>Embryophyta</taxon>
        <taxon>Tracheophyta</taxon>
        <taxon>Spermatophyta</taxon>
        <taxon>Magnoliopsida</taxon>
        <taxon>Liliopsida</taxon>
        <taxon>Poales</taxon>
        <taxon>Poaceae</taxon>
        <taxon>PACMAD clade</taxon>
        <taxon>Panicoideae</taxon>
        <taxon>Panicodae</taxon>
        <taxon>Paniceae</taxon>
        <taxon>Panicinae</taxon>
        <taxon>Panicum</taxon>
        <taxon>Panicum sect. Panicum</taxon>
    </lineage>
</organism>
<dbReference type="EMBL" id="CM008050">
    <property type="protein sequence ID" value="PVH38942.1"/>
    <property type="molecule type" value="Genomic_DNA"/>
</dbReference>
<dbReference type="Proteomes" id="UP000243499">
    <property type="component" value="Chromosome 5"/>
</dbReference>
<feature type="compositionally biased region" description="Polar residues" evidence="1">
    <location>
        <begin position="55"/>
        <end position="74"/>
    </location>
</feature>
<evidence type="ECO:0000256" key="1">
    <source>
        <dbReference type="SAM" id="MobiDB-lite"/>
    </source>
</evidence>